<dbReference type="Pfam" id="PF17419">
    <property type="entry name" value="MauJ"/>
    <property type="match status" value="1"/>
</dbReference>
<accession>A0A562NSW8</accession>
<gene>
    <name evidence="1" type="ORF">IQ24_01670</name>
</gene>
<evidence type="ECO:0000313" key="1">
    <source>
        <dbReference type="EMBL" id="TWI35161.1"/>
    </source>
</evidence>
<dbReference type="RefSeq" id="WP_158637498.1">
    <property type="nucleotide sequence ID" value="NZ_VLKU01000004.1"/>
</dbReference>
<dbReference type="EMBL" id="VLKU01000004">
    <property type="protein sequence ID" value="TWI35161.1"/>
    <property type="molecule type" value="Genomic_DNA"/>
</dbReference>
<dbReference type="OrthoDB" id="7932535at2"/>
<comment type="caution">
    <text evidence="1">The sequence shown here is derived from an EMBL/GenBank/DDBJ whole genome shotgun (WGS) entry which is preliminary data.</text>
</comment>
<name>A0A562NSW8_9RHOB</name>
<evidence type="ECO:0008006" key="3">
    <source>
        <dbReference type="Google" id="ProtNLM"/>
    </source>
</evidence>
<sequence length="310" mass="33092">MWIPYDIRGSLKAESAAETIRLSRADESVRDFLVGFFVRNPVTQSWELDIVATSDGEEITAPTTGGQMLPLRLYGNDSGKLSEVIIRAPASSAEAALALAHDALNRWVLRQVVETGRGMAIAGWRIADNANDARWRCTPFRPSALQLNLATQDPLDADLMPVVELFQRARNAPDAASRMLAAYAVLAAASDGLPALAGAVGADFAVTQEMLIHAGAMDHVEEFKGLDLYALVAALKPQHDRLIAPGGMLAALGDDLPRQKHLARLANLADLAAHRLILSEMRARRQGATTAAIPGAAPNHVAEARGAPSC</sequence>
<dbReference type="Proteomes" id="UP000316225">
    <property type="component" value="Unassembled WGS sequence"/>
</dbReference>
<keyword evidence="2" id="KW-1185">Reference proteome</keyword>
<dbReference type="AlphaFoldDB" id="A0A562NSW8"/>
<proteinExistence type="predicted"/>
<organism evidence="1 2">
    <name type="scientific">Paracoccus sulfuroxidans</name>
    <dbReference type="NCBI Taxonomy" id="384678"/>
    <lineage>
        <taxon>Bacteria</taxon>
        <taxon>Pseudomonadati</taxon>
        <taxon>Pseudomonadota</taxon>
        <taxon>Alphaproteobacteria</taxon>
        <taxon>Rhodobacterales</taxon>
        <taxon>Paracoccaceae</taxon>
        <taxon>Paracoccus</taxon>
    </lineage>
</organism>
<reference evidence="1 2" key="1">
    <citation type="journal article" date="2015" name="Stand. Genomic Sci.">
        <title>Genomic Encyclopedia of Bacterial and Archaeal Type Strains, Phase III: the genomes of soil and plant-associated and newly described type strains.</title>
        <authorList>
            <person name="Whitman W.B."/>
            <person name="Woyke T."/>
            <person name="Klenk H.P."/>
            <person name="Zhou Y."/>
            <person name="Lilburn T.G."/>
            <person name="Beck B.J."/>
            <person name="De Vos P."/>
            <person name="Vandamme P."/>
            <person name="Eisen J.A."/>
            <person name="Garrity G."/>
            <person name="Hugenholtz P."/>
            <person name="Kyrpides N.C."/>
        </authorList>
    </citation>
    <scope>NUCLEOTIDE SEQUENCE [LARGE SCALE GENOMIC DNA]</scope>
    <source>
        <strain evidence="1 2">CGMCC 1.5364</strain>
    </source>
</reference>
<protein>
    <recommendedName>
        <fullName evidence="3">Methylamine utilization protein MauJ</fullName>
    </recommendedName>
</protein>
<dbReference type="InterPro" id="IPR035383">
    <property type="entry name" value="MauJ"/>
</dbReference>
<evidence type="ECO:0000313" key="2">
    <source>
        <dbReference type="Proteomes" id="UP000316225"/>
    </source>
</evidence>